<keyword evidence="2 5" id="KW-0689">Ribosomal protein</keyword>
<evidence type="ECO:0000256" key="1">
    <source>
        <dbReference type="ARBA" id="ARBA00008560"/>
    </source>
</evidence>
<dbReference type="GO" id="GO:0003735">
    <property type="term" value="F:structural constituent of ribosome"/>
    <property type="evidence" value="ECO:0007669"/>
    <property type="project" value="InterPro"/>
</dbReference>
<reference evidence="6 7" key="1">
    <citation type="submission" date="2020-01" db="EMBL/GenBank/DDBJ databases">
        <title>Anaeroalcalibacter tamaniensis gen. nov., sp. nov., moderately halophilic strictly anaerobic fermenter bacterium from mud volcano of Taman peninsula.</title>
        <authorList>
            <person name="Frolova A."/>
            <person name="Merkel A.Y."/>
            <person name="Slobodkin A.I."/>
        </authorList>
    </citation>
    <scope>NUCLEOTIDE SEQUENCE [LARGE SCALE GENOMIC DNA]</scope>
    <source>
        <strain evidence="6 7">F-3ap</strain>
    </source>
</reference>
<evidence type="ECO:0000313" key="6">
    <source>
        <dbReference type="EMBL" id="NDL66871.1"/>
    </source>
</evidence>
<accession>A0A7X5KLI4</accession>
<dbReference type="InterPro" id="IPR011332">
    <property type="entry name" value="Ribosomal_zn-bd"/>
</dbReference>
<dbReference type="Pfam" id="PF01783">
    <property type="entry name" value="Ribosomal_L32p"/>
    <property type="match status" value="1"/>
</dbReference>
<dbReference type="GO" id="GO:0015934">
    <property type="term" value="C:large ribosomal subunit"/>
    <property type="evidence" value="ECO:0007669"/>
    <property type="project" value="InterPro"/>
</dbReference>
<dbReference type="InterPro" id="IPR044957">
    <property type="entry name" value="Ribosomal_bL32_bact"/>
</dbReference>
<name>A0A7X5KLI4_9FIRM</name>
<evidence type="ECO:0000256" key="4">
    <source>
        <dbReference type="ARBA" id="ARBA00035178"/>
    </source>
</evidence>
<evidence type="ECO:0000256" key="5">
    <source>
        <dbReference type="HAMAP-Rule" id="MF_00340"/>
    </source>
</evidence>
<comment type="similarity">
    <text evidence="1 5">Belongs to the bacterial ribosomal protein bL32 family.</text>
</comment>
<comment type="caution">
    <text evidence="6">The sequence shown here is derived from an EMBL/GenBank/DDBJ whole genome shotgun (WGS) entry which is preliminary data.</text>
</comment>
<dbReference type="SUPFAM" id="SSF57829">
    <property type="entry name" value="Zn-binding ribosomal proteins"/>
    <property type="match status" value="1"/>
</dbReference>
<organism evidence="6 7">
    <name type="scientific">Anaerotalea alkaliphila</name>
    <dbReference type="NCBI Taxonomy" id="2662126"/>
    <lineage>
        <taxon>Bacteria</taxon>
        <taxon>Bacillati</taxon>
        <taxon>Bacillota</taxon>
        <taxon>Clostridia</taxon>
        <taxon>Eubacteriales</taxon>
        <taxon>Anaerotalea</taxon>
    </lineage>
</organism>
<dbReference type="HAMAP" id="MF_00340">
    <property type="entry name" value="Ribosomal_bL32"/>
    <property type="match status" value="1"/>
</dbReference>
<dbReference type="GO" id="GO:0006412">
    <property type="term" value="P:translation"/>
    <property type="evidence" value="ECO:0007669"/>
    <property type="project" value="UniProtKB-UniRule"/>
</dbReference>
<proteinExistence type="inferred from homology"/>
<dbReference type="EMBL" id="JAAEEH010000007">
    <property type="protein sequence ID" value="NDL66871.1"/>
    <property type="molecule type" value="Genomic_DNA"/>
</dbReference>
<keyword evidence="3 5" id="KW-0687">Ribonucleoprotein</keyword>
<dbReference type="AlphaFoldDB" id="A0A7X5KLI4"/>
<dbReference type="NCBIfam" id="TIGR01031">
    <property type="entry name" value="rpmF_bact"/>
    <property type="match status" value="1"/>
</dbReference>
<evidence type="ECO:0000256" key="2">
    <source>
        <dbReference type="ARBA" id="ARBA00022980"/>
    </source>
</evidence>
<gene>
    <name evidence="5 6" type="primary">rpmF</name>
    <name evidence="6" type="ORF">GXN74_03805</name>
</gene>
<evidence type="ECO:0000256" key="3">
    <source>
        <dbReference type="ARBA" id="ARBA00023274"/>
    </source>
</evidence>
<dbReference type="PANTHER" id="PTHR35534">
    <property type="entry name" value="50S RIBOSOMAL PROTEIN L32"/>
    <property type="match status" value="1"/>
</dbReference>
<sequence>MAVPKRKHSAARRDKRKANYKLTAPNLTVCSKCGEPAMPHRACRACGTYKNKAVVEVK</sequence>
<protein>
    <recommendedName>
        <fullName evidence="4 5">Large ribosomal subunit protein bL32</fullName>
    </recommendedName>
</protein>
<dbReference type="Proteomes" id="UP000461585">
    <property type="component" value="Unassembled WGS sequence"/>
</dbReference>
<dbReference type="InterPro" id="IPR002677">
    <property type="entry name" value="Ribosomal_bL32"/>
</dbReference>
<dbReference type="RefSeq" id="WP_162369600.1">
    <property type="nucleotide sequence ID" value="NZ_JAAEEH010000007.1"/>
</dbReference>
<dbReference type="PANTHER" id="PTHR35534:SF1">
    <property type="entry name" value="LARGE RIBOSOMAL SUBUNIT PROTEIN BL32"/>
    <property type="match status" value="1"/>
</dbReference>
<evidence type="ECO:0000313" key="7">
    <source>
        <dbReference type="Proteomes" id="UP000461585"/>
    </source>
</evidence>
<keyword evidence="7" id="KW-1185">Reference proteome</keyword>